<comment type="subcellular location">
    <subcellularLocation>
        <location evidence="1">Golgi apparatus</location>
    </subcellularLocation>
</comment>
<evidence type="ECO:0000256" key="2">
    <source>
        <dbReference type="ARBA" id="ARBA00023034"/>
    </source>
</evidence>
<dbReference type="GO" id="GO:0005783">
    <property type="term" value="C:endoplasmic reticulum"/>
    <property type="evidence" value="ECO:0007669"/>
    <property type="project" value="TreeGrafter"/>
</dbReference>
<gene>
    <name evidence="4" type="ORF">ES332_D07G271700v1</name>
</gene>
<keyword evidence="2" id="KW-0333">Golgi apparatus</keyword>
<dbReference type="AlphaFoldDB" id="A0A5D2KD41"/>
<evidence type="ECO:0000256" key="1">
    <source>
        <dbReference type="ARBA" id="ARBA00004555"/>
    </source>
</evidence>
<dbReference type="GO" id="GO:0005795">
    <property type="term" value="C:Golgi stack"/>
    <property type="evidence" value="ECO:0007669"/>
    <property type="project" value="TreeGrafter"/>
</dbReference>
<dbReference type="GO" id="GO:0006886">
    <property type="term" value="P:intracellular protein transport"/>
    <property type="evidence" value="ECO:0007669"/>
    <property type="project" value="InterPro"/>
</dbReference>
<dbReference type="Pfam" id="PF04869">
    <property type="entry name" value="Uso1_p115_head"/>
    <property type="match status" value="1"/>
</dbReference>
<dbReference type="GO" id="GO:0006888">
    <property type="term" value="P:endoplasmic reticulum to Golgi vesicle-mediated transport"/>
    <property type="evidence" value="ECO:0007669"/>
    <property type="project" value="TreeGrafter"/>
</dbReference>
<accession>A0A5D2KD41</accession>
<keyword evidence="5" id="KW-1185">Reference proteome</keyword>
<evidence type="ECO:0000259" key="3">
    <source>
        <dbReference type="Pfam" id="PF04869"/>
    </source>
</evidence>
<dbReference type="PANTHER" id="PTHR10013:SF0">
    <property type="entry name" value="GENERAL VESICULAR TRANSPORT FACTOR P115"/>
    <property type="match status" value="1"/>
</dbReference>
<sequence>MYGSMLLHGLALSESNGDLETCCGAASVLTYILKDNSWCKERVLQIELEAPTPSFGAPELLLHRIVRYLAVASSDKDGKPGFSYVQPVMLKLLVTWLADCPSAVQCFLNSRPHLTYLLELVSNTSSTVCVMGLAAFILGECVIYNKSSESGKDAITVADAISQKIGLASYFLKFDKMQRSSLFSSAKSAESHKPLTRSAAASTLEIEDVAEDDIYLQHSC</sequence>
<dbReference type="GO" id="GO:0048211">
    <property type="term" value="P:Golgi vesicle docking"/>
    <property type="evidence" value="ECO:0007669"/>
    <property type="project" value="TreeGrafter"/>
</dbReference>
<name>A0A5D2KD41_GOSTO</name>
<dbReference type="GO" id="GO:0012507">
    <property type="term" value="C:ER to Golgi transport vesicle membrane"/>
    <property type="evidence" value="ECO:0007669"/>
    <property type="project" value="TreeGrafter"/>
</dbReference>
<protein>
    <recommendedName>
        <fullName evidence="3">Vesicle tethering protein Uso1/P115-like head domain-containing protein</fullName>
    </recommendedName>
</protein>
<dbReference type="GO" id="GO:0048280">
    <property type="term" value="P:vesicle fusion with Golgi apparatus"/>
    <property type="evidence" value="ECO:0007669"/>
    <property type="project" value="InterPro"/>
</dbReference>
<dbReference type="InterPro" id="IPR024095">
    <property type="entry name" value="Vesicle_P115"/>
</dbReference>
<dbReference type="InterPro" id="IPR011989">
    <property type="entry name" value="ARM-like"/>
</dbReference>
<proteinExistence type="predicted"/>
<reference evidence="4 5" key="1">
    <citation type="submission" date="2019-07" db="EMBL/GenBank/DDBJ databases">
        <title>WGS assembly of Gossypium tomentosum.</title>
        <authorList>
            <person name="Chen Z.J."/>
            <person name="Sreedasyam A."/>
            <person name="Ando A."/>
            <person name="Song Q."/>
            <person name="De L."/>
            <person name="Hulse-Kemp A."/>
            <person name="Ding M."/>
            <person name="Ye W."/>
            <person name="Kirkbride R."/>
            <person name="Jenkins J."/>
            <person name="Plott C."/>
            <person name="Lovell J."/>
            <person name="Lin Y.-M."/>
            <person name="Vaughn R."/>
            <person name="Liu B."/>
            <person name="Li W."/>
            <person name="Simpson S."/>
            <person name="Scheffler B."/>
            <person name="Saski C."/>
            <person name="Grover C."/>
            <person name="Hu G."/>
            <person name="Conover J."/>
            <person name="Carlson J."/>
            <person name="Shu S."/>
            <person name="Boston L."/>
            <person name="Williams M."/>
            <person name="Peterson D."/>
            <person name="Mcgee K."/>
            <person name="Jones D."/>
            <person name="Wendel J."/>
            <person name="Stelly D."/>
            <person name="Grimwood J."/>
            <person name="Schmutz J."/>
        </authorList>
    </citation>
    <scope>NUCLEOTIDE SEQUENCE [LARGE SCALE GENOMIC DNA]</scope>
    <source>
        <strain evidence="4">7179.01</strain>
    </source>
</reference>
<dbReference type="Gene3D" id="1.25.10.10">
    <property type="entry name" value="Leucine-rich Repeat Variant"/>
    <property type="match status" value="1"/>
</dbReference>
<evidence type="ECO:0000313" key="4">
    <source>
        <dbReference type="EMBL" id="TYH64505.1"/>
    </source>
</evidence>
<dbReference type="InterPro" id="IPR006953">
    <property type="entry name" value="Vesicle_Uso1_P115_head"/>
</dbReference>
<dbReference type="PANTHER" id="PTHR10013">
    <property type="entry name" value="GENERAL VESICULAR TRANSPORT FACTOR P115"/>
    <property type="match status" value="1"/>
</dbReference>
<dbReference type="EMBL" id="CM017629">
    <property type="protein sequence ID" value="TYH64505.1"/>
    <property type="molecule type" value="Genomic_DNA"/>
</dbReference>
<dbReference type="GO" id="GO:0000139">
    <property type="term" value="C:Golgi membrane"/>
    <property type="evidence" value="ECO:0007669"/>
    <property type="project" value="InterPro"/>
</dbReference>
<organism evidence="4 5">
    <name type="scientific">Gossypium tomentosum</name>
    <name type="common">Hawaiian cotton</name>
    <name type="synonym">Gossypium sandvicense</name>
    <dbReference type="NCBI Taxonomy" id="34277"/>
    <lineage>
        <taxon>Eukaryota</taxon>
        <taxon>Viridiplantae</taxon>
        <taxon>Streptophyta</taxon>
        <taxon>Embryophyta</taxon>
        <taxon>Tracheophyta</taxon>
        <taxon>Spermatophyta</taxon>
        <taxon>Magnoliopsida</taxon>
        <taxon>eudicotyledons</taxon>
        <taxon>Gunneridae</taxon>
        <taxon>Pentapetalae</taxon>
        <taxon>rosids</taxon>
        <taxon>malvids</taxon>
        <taxon>Malvales</taxon>
        <taxon>Malvaceae</taxon>
        <taxon>Malvoideae</taxon>
        <taxon>Gossypium</taxon>
    </lineage>
</organism>
<feature type="domain" description="Vesicle tethering protein Uso1/P115-like head" evidence="3">
    <location>
        <begin position="25"/>
        <end position="191"/>
    </location>
</feature>
<dbReference type="Proteomes" id="UP000322667">
    <property type="component" value="Chromosome D07"/>
</dbReference>
<evidence type="ECO:0000313" key="5">
    <source>
        <dbReference type="Proteomes" id="UP000322667"/>
    </source>
</evidence>